<dbReference type="Gene3D" id="3.60.10.10">
    <property type="entry name" value="Endonuclease/exonuclease/phosphatase"/>
    <property type="match status" value="1"/>
</dbReference>
<evidence type="ECO:0000256" key="6">
    <source>
        <dbReference type="ARBA" id="ARBA00022801"/>
    </source>
</evidence>
<evidence type="ECO:0000256" key="7">
    <source>
        <dbReference type="ARBA" id="ARBA00022842"/>
    </source>
</evidence>
<feature type="domain" description="Endonuclease/exonuclease/phosphatase" evidence="10">
    <location>
        <begin position="64"/>
        <end position="268"/>
    </location>
</feature>
<sequence length="364" mass="40818">MIKKCLKIFGILTGVLIAALAVYIIYLFVSYDRIEDNLALEVEAPAEIAEAGQLTTGKEYSAVTYNIGFGAYTPDFSFFMDGGKSSWAKSKESVIQTVQGAGDLVASLDPDFAIIEEIDLDSTRSYHVNEYQILKDCLSQDYTVFAKNYHSAFLFYPFTQPHGSSNSGIGLFSRYEIKSSVRRSLPISTSVSKFLDLDRCYSVSRIPVDNGKELVLYALHTSAYSNSDAIREAQITMLTEDMEQEYAAGNYVICGGDFNHDLKADEASGEECESWAYPFPRSRLSEHFSFAMDFLTKEERDGLWNSSRNADMAYVEGVTYTVTLDGFLISDNVECVSYENINIGYRYSDHDPVCMKFRLKNGDL</sequence>
<reference evidence="11 12" key="1">
    <citation type="journal article" date="2021" name="ISME Commun">
        <title>Automated analysis of genomic sequences facilitates high-throughput and comprehensive description of bacteria.</title>
        <authorList>
            <person name="Hitch T.C.A."/>
        </authorList>
    </citation>
    <scope>NUCLEOTIDE SEQUENCE [LARGE SCALE GENOMIC DNA]</scope>
    <source>
        <strain evidence="11 12">Sanger_29</strain>
    </source>
</reference>
<comment type="cofactor">
    <cofactor evidence="2">
        <name>Mg(2+)</name>
        <dbReference type="ChEBI" id="CHEBI:18420"/>
    </cofactor>
</comment>
<dbReference type="PANTHER" id="PTHR15822:SF4">
    <property type="entry name" value="TYROSYL-DNA PHOSPHODIESTERASE 2"/>
    <property type="match status" value="1"/>
</dbReference>
<gene>
    <name evidence="11" type="ORF">OCV47_11905</name>
</gene>
<evidence type="ECO:0000256" key="4">
    <source>
        <dbReference type="ARBA" id="ARBA00022723"/>
    </source>
</evidence>
<dbReference type="Proteomes" id="UP001652338">
    <property type="component" value="Unassembled WGS sequence"/>
</dbReference>
<evidence type="ECO:0000256" key="1">
    <source>
        <dbReference type="ARBA" id="ARBA00001936"/>
    </source>
</evidence>
<keyword evidence="8" id="KW-0234">DNA repair</keyword>
<evidence type="ECO:0000256" key="3">
    <source>
        <dbReference type="ARBA" id="ARBA00022722"/>
    </source>
</evidence>
<keyword evidence="5" id="KW-0227">DNA damage</keyword>
<evidence type="ECO:0000313" key="11">
    <source>
        <dbReference type="EMBL" id="MCU6726034.1"/>
    </source>
</evidence>
<keyword evidence="6" id="KW-0378">Hydrolase</keyword>
<evidence type="ECO:0000259" key="10">
    <source>
        <dbReference type="Pfam" id="PF03372"/>
    </source>
</evidence>
<dbReference type="EMBL" id="JAOQKE010000017">
    <property type="protein sequence ID" value="MCU6726034.1"/>
    <property type="molecule type" value="Genomic_DNA"/>
</dbReference>
<evidence type="ECO:0000313" key="12">
    <source>
        <dbReference type="Proteomes" id="UP001652338"/>
    </source>
</evidence>
<dbReference type="Pfam" id="PF03372">
    <property type="entry name" value="Exo_endo_phos"/>
    <property type="match status" value="1"/>
</dbReference>
<evidence type="ECO:0000256" key="5">
    <source>
        <dbReference type="ARBA" id="ARBA00022763"/>
    </source>
</evidence>
<evidence type="ECO:0000256" key="9">
    <source>
        <dbReference type="SAM" id="Phobius"/>
    </source>
</evidence>
<evidence type="ECO:0000256" key="8">
    <source>
        <dbReference type="ARBA" id="ARBA00023204"/>
    </source>
</evidence>
<keyword evidence="3" id="KW-0540">Nuclease</keyword>
<keyword evidence="11" id="KW-0255">Endonuclease</keyword>
<comment type="cofactor">
    <cofactor evidence="1">
        <name>Mn(2+)</name>
        <dbReference type="ChEBI" id="CHEBI:29035"/>
    </cofactor>
</comment>
<protein>
    <submittedName>
        <fullName evidence="11">Endonuclease/exonuclease/phosphatase family protein</fullName>
    </submittedName>
</protein>
<dbReference type="GO" id="GO:0004519">
    <property type="term" value="F:endonuclease activity"/>
    <property type="evidence" value="ECO:0007669"/>
    <property type="project" value="UniProtKB-KW"/>
</dbReference>
<feature type="transmembrane region" description="Helical" evidence="9">
    <location>
        <begin position="9"/>
        <end position="29"/>
    </location>
</feature>
<dbReference type="PANTHER" id="PTHR15822">
    <property type="entry name" value="TRAF AND TNF RECEPTOR-ASSOCIATED PROTEIN"/>
    <property type="match status" value="1"/>
</dbReference>
<dbReference type="InterPro" id="IPR005135">
    <property type="entry name" value="Endo/exonuclease/phosphatase"/>
</dbReference>
<comment type="caution">
    <text evidence="11">The sequence shown here is derived from an EMBL/GenBank/DDBJ whole genome shotgun (WGS) entry which is preliminary data.</text>
</comment>
<keyword evidence="4" id="KW-0479">Metal-binding</keyword>
<keyword evidence="9" id="KW-1133">Transmembrane helix</keyword>
<keyword evidence="12" id="KW-1185">Reference proteome</keyword>
<name>A0ABT2SNE3_9FIRM</name>
<keyword evidence="7" id="KW-0460">Magnesium</keyword>
<dbReference type="SUPFAM" id="SSF56219">
    <property type="entry name" value="DNase I-like"/>
    <property type="match status" value="1"/>
</dbReference>
<organism evidence="11 12">
    <name type="scientific">Muricoprocola aceti</name>
    <dbReference type="NCBI Taxonomy" id="2981772"/>
    <lineage>
        <taxon>Bacteria</taxon>
        <taxon>Bacillati</taxon>
        <taxon>Bacillota</taxon>
        <taxon>Clostridia</taxon>
        <taxon>Lachnospirales</taxon>
        <taxon>Lachnospiraceae</taxon>
        <taxon>Muricoprocola</taxon>
    </lineage>
</organism>
<keyword evidence="9" id="KW-0812">Transmembrane</keyword>
<dbReference type="InterPro" id="IPR036691">
    <property type="entry name" value="Endo/exonu/phosph_ase_sf"/>
</dbReference>
<dbReference type="RefSeq" id="WP_262655288.1">
    <property type="nucleotide sequence ID" value="NZ_JAOQKE010000017.1"/>
</dbReference>
<proteinExistence type="predicted"/>
<keyword evidence="9" id="KW-0472">Membrane</keyword>
<dbReference type="InterPro" id="IPR051547">
    <property type="entry name" value="TDP2-like"/>
</dbReference>
<evidence type="ECO:0000256" key="2">
    <source>
        <dbReference type="ARBA" id="ARBA00001946"/>
    </source>
</evidence>
<accession>A0ABT2SNE3</accession>